<dbReference type="OrthoDB" id="10248777at2759"/>
<dbReference type="GO" id="GO:0008289">
    <property type="term" value="F:lipid binding"/>
    <property type="evidence" value="ECO:0007669"/>
    <property type="project" value="UniProtKB-KW"/>
</dbReference>
<evidence type="ECO:0000256" key="2">
    <source>
        <dbReference type="ARBA" id="ARBA00022448"/>
    </source>
</evidence>
<sequence>MSGYGVVIDGMTATKKGNNDSNASKESVTEDELLVKGSVTPNDVLRLGKVTAKYLCGMDANTYGVDFTRFKIRCMDTGVVLFEISKPSSDYAVPAINVDDDLERGASQDRECTAGRYVRYQFTPEFLKFRRIGATVEFAVGDKPVNNFRMIERHFFRDRLLKTFDFDFGFCIPNSRNSCEHIYEMPELDKNLMQEMIASPFETRSDSFYFVGNELIMHNKADYAYNGGANIAGPKHALD</sequence>
<dbReference type="GO" id="GO:0060271">
    <property type="term" value="P:cilium assembly"/>
    <property type="evidence" value="ECO:0007669"/>
    <property type="project" value="TreeGrafter"/>
</dbReference>
<accession>A0A7R9GAT6</accession>
<evidence type="ECO:0000256" key="4">
    <source>
        <dbReference type="ARBA" id="ARBA00023121"/>
    </source>
</evidence>
<keyword evidence="2" id="KW-0813">Transport</keyword>
<comment type="similarity">
    <text evidence="1">Belongs to the PDE6D/unc-119 family.</text>
</comment>
<protein>
    <recommendedName>
        <fullName evidence="5">GMP phosphodiesterase delta subunit domain-containing protein</fullName>
    </recommendedName>
</protein>
<keyword evidence="3" id="KW-0653">Protein transport</keyword>
<dbReference type="Gene3D" id="2.70.50.40">
    <property type="entry name" value="GMP phosphodiesterase, delta subunit"/>
    <property type="match status" value="1"/>
</dbReference>
<feature type="domain" description="GMP phosphodiesterase delta subunit" evidence="5">
    <location>
        <begin position="60"/>
        <end position="225"/>
    </location>
</feature>
<reference evidence="6" key="1">
    <citation type="submission" date="2020-11" db="EMBL/GenBank/DDBJ databases">
        <authorList>
            <person name="Tran Van P."/>
        </authorList>
    </citation>
    <scope>NUCLEOTIDE SEQUENCE</scope>
</reference>
<organism evidence="6">
    <name type="scientific">Notodromas monacha</name>
    <dbReference type="NCBI Taxonomy" id="399045"/>
    <lineage>
        <taxon>Eukaryota</taxon>
        <taxon>Metazoa</taxon>
        <taxon>Ecdysozoa</taxon>
        <taxon>Arthropoda</taxon>
        <taxon>Crustacea</taxon>
        <taxon>Oligostraca</taxon>
        <taxon>Ostracoda</taxon>
        <taxon>Podocopa</taxon>
        <taxon>Podocopida</taxon>
        <taxon>Cypridocopina</taxon>
        <taxon>Cypridoidea</taxon>
        <taxon>Cyprididae</taxon>
        <taxon>Notodromas</taxon>
    </lineage>
</organism>
<dbReference type="EMBL" id="CAJPEX010000456">
    <property type="protein sequence ID" value="CAG0915794.1"/>
    <property type="molecule type" value="Genomic_DNA"/>
</dbReference>
<dbReference type="Pfam" id="PF05351">
    <property type="entry name" value="GMP_PDE_delta"/>
    <property type="match status" value="1"/>
</dbReference>
<dbReference type="AlphaFoldDB" id="A0A7R9GAT6"/>
<gene>
    <name evidence="6" type="ORF">NMOB1V02_LOCUS3431</name>
</gene>
<dbReference type="InterPro" id="IPR014756">
    <property type="entry name" value="Ig_E-set"/>
</dbReference>
<keyword evidence="7" id="KW-1185">Reference proteome</keyword>
<dbReference type="InterPro" id="IPR037036">
    <property type="entry name" value="PDED_dom_sf"/>
</dbReference>
<dbReference type="GO" id="GO:0007399">
    <property type="term" value="P:nervous system development"/>
    <property type="evidence" value="ECO:0007669"/>
    <property type="project" value="TreeGrafter"/>
</dbReference>
<evidence type="ECO:0000259" key="5">
    <source>
        <dbReference type="Pfam" id="PF05351"/>
    </source>
</evidence>
<dbReference type="InterPro" id="IPR051519">
    <property type="entry name" value="PDE6D_unc-119_myristoyl-bd"/>
</dbReference>
<dbReference type="Proteomes" id="UP000678499">
    <property type="component" value="Unassembled WGS sequence"/>
</dbReference>
<evidence type="ECO:0000256" key="3">
    <source>
        <dbReference type="ARBA" id="ARBA00022927"/>
    </source>
</evidence>
<dbReference type="GO" id="GO:0005929">
    <property type="term" value="C:cilium"/>
    <property type="evidence" value="ECO:0007669"/>
    <property type="project" value="TreeGrafter"/>
</dbReference>
<dbReference type="PANTHER" id="PTHR12951">
    <property type="entry name" value="RETINAL PROTEIN 4"/>
    <property type="match status" value="1"/>
</dbReference>
<dbReference type="GO" id="GO:0042953">
    <property type="term" value="P:lipoprotein transport"/>
    <property type="evidence" value="ECO:0007669"/>
    <property type="project" value="TreeGrafter"/>
</dbReference>
<proteinExistence type="inferred from homology"/>
<keyword evidence="4" id="KW-0446">Lipid-binding</keyword>
<name>A0A7R9GAT6_9CRUS</name>
<dbReference type="SUPFAM" id="SSF81296">
    <property type="entry name" value="E set domains"/>
    <property type="match status" value="1"/>
</dbReference>
<evidence type="ECO:0000313" key="6">
    <source>
        <dbReference type="EMBL" id="CAD7275642.1"/>
    </source>
</evidence>
<dbReference type="EMBL" id="OA882493">
    <property type="protein sequence ID" value="CAD7275642.1"/>
    <property type="molecule type" value="Genomic_DNA"/>
</dbReference>
<dbReference type="FunFam" id="2.70.50.40:FF:000003">
    <property type="entry name" value="UNC119 homologue, putative"/>
    <property type="match status" value="1"/>
</dbReference>
<dbReference type="InterPro" id="IPR008015">
    <property type="entry name" value="PDED_dom"/>
</dbReference>
<evidence type="ECO:0000313" key="7">
    <source>
        <dbReference type="Proteomes" id="UP000678499"/>
    </source>
</evidence>
<evidence type="ECO:0000256" key="1">
    <source>
        <dbReference type="ARBA" id="ARBA00008102"/>
    </source>
</evidence>
<dbReference type="PANTHER" id="PTHR12951:SF1">
    <property type="entry name" value="PROTEIN UNC-119 HOMOLOG"/>
    <property type="match status" value="1"/>
</dbReference>